<accession>A0A1B2DXB3</accession>
<dbReference type="KEGG" id="pib:BBD41_07165"/>
<keyword evidence="1" id="KW-0812">Transmembrane</keyword>
<evidence type="ECO:0000256" key="1">
    <source>
        <dbReference type="SAM" id="Phobius"/>
    </source>
</evidence>
<evidence type="ECO:0000313" key="2">
    <source>
        <dbReference type="EMBL" id="ANY72376.1"/>
    </source>
</evidence>
<feature type="transmembrane region" description="Helical" evidence="1">
    <location>
        <begin position="21"/>
        <end position="42"/>
    </location>
</feature>
<sequence length="229" mass="26608">MVESKTTTEYKYEPKPEPVDLALFTASLLLPYVLIPLSVWRARANKHLNYRQGYHYKMISFQLFTSFISYLVYGFFFNSILSYIFAVLIVSLLLFFILTGIYMRRSEWYIKLVEQYKQIIFDHGIRRISEIAEQVRQPQLNVEQDMEYLMSIGHFPEGALVEGVLTFKQDYANKSDEVFGHSVTNQEETTPSTQQSHVVECRGCGSKLILRSEESKECEYCGLLVQSVS</sequence>
<protein>
    <submittedName>
        <fullName evidence="2">Uncharacterized protein</fullName>
    </submittedName>
</protein>
<dbReference type="AlphaFoldDB" id="A0A1B2DXB3"/>
<gene>
    <name evidence="2" type="ORF">BBD41_07165</name>
</gene>
<name>A0A1B2DXB3_9BACL</name>
<keyword evidence="1" id="KW-1133">Transmembrane helix</keyword>
<dbReference type="EMBL" id="CP016809">
    <property type="protein sequence ID" value="ANY72376.1"/>
    <property type="molecule type" value="Genomic_DNA"/>
</dbReference>
<dbReference type="GeneID" id="48308017"/>
<feature type="transmembrane region" description="Helical" evidence="1">
    <location>
        <begin position="54"/>
        <end position="76"/>
    </location>
</feature>
<reference evidence="2" key="1">
    <citation type="submission" date="2016-08" db="EMBL/GenBank/DDBJ databases">
        <title>Complete Genome Seqeunce of Paenibacillus sp. nov. IHBB 9852 from high altitute lake of Indian trans-Himalayas.</title>
        <authorList>
            <person name="Kiran S."/>
            <person name="Swarnkar M.K."/>
            <person name="Rana A."/>
            <person name="Tewari R."/>
            <person name="Gulati A."/>
        </authorList>
    </citation>
    <scope>NUCLEOTIDE SEQUENCE [LARGE SCALE GENOMIC DNA]</scope>
    <source>
        <strain evidence="2">IHBB 9852</strain>
    </source>
</reference>
<feature type="transmembrane region" description="Helical" evidence="1">
    <location>
        <begin position="82"/>
        <end position="102"/>
    </location>
</feature>
<dbReference type="RefSeq" id="WP_099477123.1">
    <property type="nucleotide sequence ID" value="NZ_CP016809.1"/>
</dbReference>
<keyword evidence="1" id="KW-0472">Membrane</keyword>
<organism evidence="2">
    <name type="scientific">Paenibacillus ihbetae</name>
    <dbReference type="NCBI Taxonomy" id="1870820"/>
    <lineage>
        <taxon>Bacteria</taxon>
        <taxon>Bacillati</taxon>
        <taxon>Bacillota</taxon>
        <taxon>Bacilli</taxon>
        <taxon>Bacillales</taxon>
        <taxon>Paenibacillaceae</taxon>
        <taxon>Paenibacillus</taxon>
    </lineage>
</organism>
<proteinExistence type="predicted"/>